<dbReference type="EMBL" id="MVGT01004128">
    <property type="protein sequence ID" value="OVA01341.1"/>
    <property type="molecule type" value="Genomic_DNA"/>
</dbReference>
<dbReference type="FunFam" id="1.25.40.10:FF:000184">
    <property type="entry name" value="Pentatricopeptide repeat-containing protein, chloroplastic"/>
    <property type="match status" value="1"/>
</dbReference>
<evidence type="ECO:0000313" key="5">
    <source>
        <dbReference type="Proteomes" id="UP000195402"/>
    </source>
</evidence>
<feature type="repeat" description="PPR" evidence="3">
    <location>
        <begin position="314"/>
        <end position="348"/>
    </location>
</feature>
<proteinExistence type="inferred from homology"/>
<dbReference type="InterPro" id="IPR002885">
    <property type="entry name" value="PPR_rpt"/>
</dbReference>
<dbReference type="PROSITE" id="PS51375">
    <property type="entry name" value="PPR"/>
    <property type="match status" value="5"/>
</dbReference>
<dbReference type="SUPFAM" id="SSF48452">
    <property type="entry name" value="TPR-like"/>
    <property type="match status" value="1"/>
</dbReference>
<dbReference type="FunFam" id="1.25.40.10:FF:001214">
    <property type="entry name" value="Pentatricopeptide repeat-containing protein At2g20540"/>
    <property type="match status" value="1"/>
</dbReference>
<sequence length="515" mass="57635">MGMLIYCFCPSSSSLAFNKKQWNKIIRHHVLEEGNPHQAILMYIKMLESGYSGDNFTYPTLLKASTHLSSSKSMISLHAQVLKTGFSDHVFVETALLTAYAAFGYVENARKLFDKMSNRDIVAWNSMLDVYASAGQMENAIKHFNLMPIKDNISFNIMISGYAKMGSVESAREIFEKIPVRDLVSWNSMISAYTKAGEVENARKLFDRMVERNLVSWNTMITGYLDNKLYTDAINLFFEMKEGGFEPNHITLATVLSSCAHLGSVEKGREIHMYAGLIGLAMNPHIVTALIDMYAKCGNINGALQVFCKSQVKDITCWNAMISGLALHGDACSALKLFHDLQNRNMKPDDITFIGLLTACSHAGLIDDGHHLFECMEKDYGISPKSEHYGCMVDLYGRAGFLQSAYRLIKMMPFEPGVTVYGALLGACVVHRNLEMGKIVAEHIIRRVDGLSDGEYMMLANMYASCGNWEEANRWRRKMNDAGISKTAGYSMIEINGRMVKFLAGDIEQVSLDKQ</sequence>
<name>A0A200PSY6_MACCD</name>
<dbReference type="InterPro" id="IPR046960">
    <property type="entry name" value="PPR_At4g14850-like_plant"/>
</dbReference>
<accession>A0A200PSY6</accession>
<dbReference type="OrthoDB" id="185373at2759"/>
<dbReference type="Pfam" id="PF01535">
    <property type="entry name" value="PPR"/>
    <property type="match status" value="5"/>
</dbReference>
<evidence type="ECO:0000313" key="4">
    <source>
        <dbReference type="EMBL" id="OVA01341.1"/>
    </source>
</evidence>
<evidence type="ECO:0000256" key="1">
    <source>
        <dbReference type="ARBA" id="ARBA00022737"/>
    </source>
</evidence>
<dbReference type="GO" id="GO:0009451">
    <property type="term" value="P:RNA modification"/>
    <property type="evidence" value="ECO:0007669"/>
    <property type="project" value="InterPro"/>
</dbReference>
<dbReference type="GO" id="GO:0003723">
    <property type="term" value="F:RNA binding"/>
    <property type="evidence" value="ECO:0007669"/>
    <property type="project" value="InterPro"/>
</dbReference>
<feature type="repeat" description="PPR" evidence="3">
    <location>
        <begin position="217"/>
        <end position="247"/>
    </location>
</feature>
<reference evidence="4 5" key="1">
    <citation type="journal article" date="2017" name="Mol. Plant">
        <title>The Genome of Medicinal Plant Macleaya cordata Provides New Insights into Benzylisoquinoline Alkaloids Metabolism.</title>
        <authorList>
            <person name="Liu X."/>
            <person name="Liu Y."/>
            <person name="Huang P."/>
            <person name="Ma Y."/>
            <person name="Qing Z."/>
            <person name="Tang Q."/>
            <person name="Cao H."/>
            <person name="Cheng P."/>
            <person name="Zheng Y."/>
            <person name="Yuan Z."/>
            <person name="Zhou Y."/>
            <person name="Liu J."/>
            <person name="Tang Z."/>
            <person name="Zhuo Y."/>
            <person name="Zhang Y."/>
            <person name="Yu L."/>
            <person name="Huang J."/>
            <person name="Yang P."/>
            <person name="Peng Q."/>
            <person name="Zhang J."/>
            <person name="Jiang W."/>
            <person name="Zhang Z."/>
            <person name="Lin K."/>
            <person name="Ro D.K."/>
            <person name="Chen X."/>
            <person name="Xiong X."/>
            <person name="Shang Y."/>
            <person name="Huang S."/>
            <person name="Zeng J."/>
        </authorList>
    </citation>
    <scope>NUCLEOTIDE SEQUENCE [LARGE SCALE GENOMIC DNA]</scope>
    <source>
        <strain evidence="5">cv. BLH2017</strain>
        <tissue evidence="4">Root</tissue>
    </source>
</reference>
<feature type="repeat" description="PPR" evidence="3">
    <location>
        <begin position="120"/>
        <end position="150"/>
    </location>
</feature>
<dbReference type="Pfam" id="PF13041">
    <property type="entry name" value="PPR_2"/>
    <property type="match status" value="2"/>
</dbReference>
<dbReference type="Proteomes" id="UP000195402">
    <property type="component" value="Unassembled WGS sequence"/>
</dbReference>
<dbReference type="OMA" id="DIYCWNA"/>
<dbReference type="PANTHER" id="PTHR47926">
    <property type="entry name" value="PENTATRICOPEPTIDE REPEAT-CONTAINING PROTEIN"/>
    <property type="match status" value="1"/>
</dbReference>
<keyword evidence="5" id="KW-1185">Reference proteome</keyword>
<comment type="caution">
    <text evidence="4">The sequence shown here is derived from an EMBL/GenBank/DDBJ whole genome shotgun (WGS) entry which is preliminary data.</text>
</comment>
<evidence type="ECO:0000256" key="3">
    <source>
        <dbReference type="PROSITE-ProRule" id="PRU00708"/>
    </source>
</evidence>
<feature type="repeat" description="PPR" evidence="3">
    <location>
        <begin position="151"/>
        <end position="181"/>
    </location>
</feature>
<dbReference type="Pfam" id="PF12854">
    <property type="entry name" value="PPR_1"/>
    <property type="match status" value="1"/>
</dbReference>
<dbReference type="NCBIfam" id="TIGR00756">
    <property type="entry name" value="PPR"/>
    <property type="match status" value="4"/>
</dbReference>
<keyword evidence="1" id="KW-0677">Repeat</keyword>
<protein>
    <submittedName>
        <fullName evidence="4">Pentatricopeptide repeat</fullName>
    </submittedName>
</protein>
<organism evidence="4 5">
    <name type="scientific">Macleaya cordata</name>
    <name type="common">Five-seeded plume-poppy</name>
    <name type="synonym">Bocconia cordata</name>
    <dbReference type="NCBI Taxonomy" id="56857"/>
    <lineage>
        <taxon>Eukaryota</taxon>
        <taxon>Viridiplantae</taxon>
        <taxon>Streptophyta</taxon>
        <taxon>Embryophyta</taxon>
        <taxon>Tracheophyta</taxon>
        <taxon>Spermatophyta</taxon>
        <taxon>Magnoliopsida</taxon>
        <taxon>Ranunculales</taxon>
        <taxon>Papaveraceae</taxon>
        <taxon>Papaveroideae</taxon>
        <taxon>Macleaya</taxon>
    </lineage>
</organism>
<dbReference type="AlphaFoldDB" id="A0A200PSY6"/>
<evidence type="ECO:0000256" key="2">
    <source>
        <dbReference type="ARBA" id="ARBA00061659"/>
    </source>
</evidence>
<dbReference type="InterPro" id="IPR046848">
    <property type="entry name" value="E_motif"/>
</dbReference>
<dbReference type="InParanoid" id="A0A200PSY6"/>
<comment type="similarity">
    <text evidence="2">Belongs to the PPR family. PCMP-E subfamily.</text>
</comment>
<dbReference type="Gene3D" id="1.25.40.10">
    <property type="entry name" value="Tetratricopeptide repeat domain"/>
    <property type="match status" value="3"/>
</dbReference>
<dbReference type="Pfam" id="PF20431">
    <property type="entry name" value="E_motif"/>
    <property type="match status" value="1"/>
</dbReference>
<gene>
    <name evidence="4" type="ORF">BVC80_1797g24</name>
</gene>
<feature type="repeat" description="PPR" evidence="3">
    <location>
        <begin position="182"/>
        <end position="216"/>
    </location>
</feature>
<dbReference type="InterPro" id="IPR011990">
    <property type="entry name" value="TPR-like_helical_dom_sf"/>
</dbReference>